<dbReference type="Proteomes" id="UP000621390">
    <property type="component" value="Unassembled WGS sequence"/>
</dbReference>
<accession>A0A8I1G794</accession>
<organism evidence="3 4">
    <name type="scientific">Idiomarina abyssalis</name>
    <dbReference type="NCBI Taxonomy" id="86102"/>
    <lineage>
        <taxon>Bacteria</taxon>
        <taxon>Pseudomonadati</taxon>
        <taxon>Pseudomonadota</taxon>
        <taxon>Gammaproteobacteria</taxon>
        <taxon>Alteromonadales</taxon>
        <taxon>Idiomarinaceae</taxon>
        <taxon>Idiomarina</taxon>
    </lineage>
</organism>
<dbReference type="RefSeq" id="WP_199493598.1">
    <property type="nucleotide sequence ID" value="NZ_JAEMOO010000014.1"/>
</dbReference>
<evidence type="ECO:0000256" key="1">
    <source>
        <dbReference type="SAM" id="MobiDB-lite"/>
    </source>
</evidence>
<evidence type="ECO:0000313" key="2">
    <source>
        <dbReference type="EMBL" id="MBJ7265645.1"/>
    </source>
</evidence>
<feature type="region of interest" description="Disordered" evidence="1">
    <location>
        <begin position="70"/>
        <end position="91"/>
    </location>
</feature>
<dbReference type="Proteomes" id="UP000655994">
    <property type="component" value="Unassembled WGS sequence"/>
</dbReference>
<evidence type="ECO:0000313" key="5">
    <source>
        <dbReference type="Proteomes" id="UP000655994"/>
    </source>
</evidence>
<reference evidence="3 5" key="1">
    <citation type="submission" date="2020-09" db="EMBL/GenBank/DDBJ databases">
        <title>Draft Genomes of Bacterial Isolates from North Pond Shallow Sediments.</title>
        <authorList>
            <person name="Kiel Reese B."/>
            <person name="Mullis M."/>
            <person name="Weisend R.E."/>
        </authorList>
    </citation>
    <scope>NUCLEOTIDE SEQUENCE</scope>
    <source>
        <strain evidence="3">KJE-2</strain>
        <strain evidence="2 5">KJE-3</strain>
    </source>
</reference>
<name>A0A8I1G794_9GAMM</name>
<protein>
    <submittedName>
        <fullName evidence="3">Uncharacterized protein</fullName>
    </submittedName>
</protein>
<keyword evidence="5" id="KW-1185">Reference proteome</keyword>
<proteinExistence type="predicted"/>
<dbReference type="EMBL" id="JAEMOP010000002">
    <property type="protein sequence ID" value="MBJ7314465.1"/>
    <property type="molecule type" value="Genomic_DNA"/>
</dbReference>
<dbReference type="EMBL" id="JAEMOS010000004">
    <property type="protein sequence ID" value="MBJ7265645.1"/>
    <property type="molecule type" value="Genomic_DNA"/>
</dbReference>
<comment type="caution">
    <text evidence="3">The sequence shown here is derived from an EMBL/GenBank/DDBJ whole genome shotgun (WGS) entry which is preliminary data.</text>
</comment>
<sequence>MSILFGKKDSQTECTVTDTESKVVLNENGSLEVNLDNPEVLLRLLKSFSDDNSNLQQLLQDIEELKRQKKSSSVIGDFNVSYTPPSGVGSL</sequence>
<dbReference type="AlphaFoldDB" id="A0A8I1G794"/>
<evidence type="ECO:0000313" key="3">
    <source>
        <dbReference type="EMBL" id="MBJ7314465.1"/>
    </source>
</evidence>
<gene>
    <name evidence="2" type="ORF">JHC10_01670</name>
    <name evidence="3" type="ORF">JHC11_00425</name>
</gene>
<evidence type="ECO:0000313" key="4">
    <source>
        <dbReference type="Proteomes" id="UP000621390"/>
    </source>
</evidence>